<accession>A0AA38LZV9</accession>
<comment type="caution">
    <text evidence="1">The sequence shown here is derived from an EMBL/GenBank/DDBJ whole genome shotgun (WGS) entry which is preliminary data.</text>
</comment>
<sequence>MQLPHAPNSASLPPIFQSFLLDLVPLSLESPPEVFLCCHIFFPDFPIEVQPIIFRSDSSPDFGEGGAWGHDLESIFLFFADHHVFHTRGHRIGFRVLDNFLGE</sequence>
<dbReference type="AlphaFoldDB" id="A0AA38LZV9"/>
<proteinExistence type="predicted"/>
<evidence type="ECO:0000313" key="1">
    <source>
        <dbReference type="EMBL" id="KAJ3626933.1"/>
    </source>
</evidence>
<dbReference type="Proteomes" id="UP001168821">
    <property type="component" value="Unassembled WGS sequence"/>
</dbReference>
<reference evidence="1" key="1">
    <citation type="journal article" date="2023" name="G3 (Bethesda)">
        <title>Whole genome assemblies of Zophobas morio and Tenebrio molitor.</title>
        <authorList>
            <person name="Kaur S."/>
            <person name="Stinson S.A."/>
            <person name="diCenzo G.C."/>
        </authorList>
    </citation>
    <scope>NUCLEOTIDE SEQUENCE</scope>
    <source>
        <strain evidence="1">QUZm001</strain>
    </source>
</reference>
<dbReference type="EMBL" id="JALNTZ010001244">
    <property type="protein sequence ID" value="KAJ3626933.1"/>
    <property type="molecule type" value="Genomic_DNA"/>
</dbReference>
<protein>
    <submittedName>
        <fullName evidence="1">Uncharacterized protein</fullName>
    </submittedName>
</protein>
<gene>
    <name evidence="1" type="ORF">Zmor_004127</name>
</gene>
<keyword evidence="2" id="KW-1185">Reference proteome</keyword>
<organism evidence="1 2">
    <name type="scientific">Zophobas morio</name>
    <dbReference type="NCBI Taxonomy" id="2755281"/>
    <lineage>
        <taxon>Eukaryota</taxon>
        <taxon>Metazoa</taxon>
        <taxon>Ecdysozoa</taxon>
        <taxon>Arthropoda</taxon>
        <taxon>Hexapoda</taxon>
        <taxon>Insecta</taxon>
        <taxon>Pterygota</taxon>
        <taxon>Neoptera</taxon>
        <taxon>Endopterygota</taxon>
        <taxon>Coleoptera</taxon>
        <taxon>Polyphaga</taxon>
        <taxon>Cucujiformia</taxon>
        <taxon>Tenebrionidae</taxon>
        <taxon>Zophobas</taxon>
    </lineage>
</organism>
<evidence type="ECO:0000313" key="2">
    <source>
        <dbReference type="Proteomes" id="UP001168821"/>
    </source>
</evidence>
<name>A0AA38LZV9_9CUCU</name>